<evidence type="ECO:0000313" key="1">
    <source>
        <dbReference type="EMBL" id="MDG0846510.1"/>
    </source>
</evidence>
<evidence type="ECO:0000313" key="2">
    <source>
        <dbReference type="Proteomes" id="UP001152422"/>
    </source>
</evidence>
<dbReference type="GeneID" id="69846465"/>
<proteinExistence type="predicted"/>
<gene>
    <name evidence="1" type="ORF">M4L89_09775</name>
</gene>
<dbReference type="EMBL" id="JAMBQA010000004">
    <property type="protein sequence ID" value="MDG0846510.1"/>
    <property type="molecule type" value="Genomic_DNA"/>
</dbReference>
<dbReference type="KEGG" id="seqo:SE1039_06360"/>
<reference evidence="1" key="1">
    <citation type="submission" date="2022-05" db="EMBL/GenBank/DDBJ databases">
        <title>Comparative genomics of Staphylococcus equorum isolates.</title>
        <authorList>
            <person name="Luelf R.H."/>
        </authorList>
    </citation>
    <scope>NUCLEOTIDE SEQUENCE</scope>
    <source>
        <strain evidence="1">TMW 2.2497</strain>
    </source>
</reference>
<organism evidence="1 2">
    <name type="scientific">Staphylococcus equorum</name>
    <dbReference type="NCBI Taxonomy" id="246432"/>
    <lineage>
        <taxon>Bacteria</taxon>
        <taxon>Bacillati</taxon>
        <taxon>Bacillota</taxon>
        <taxon>Bacilli</taxon>
        <taxon>Bacillales</taxon>
        <taxon>Staphylococcaceae</taxon>
        <taxon>Staphylococcus</taxon>
    </lineage>
</organism>
<accession>A0A9X4L4A5</accession>
<dbReference type="InterPro" id="IPR004260">
    <property type="entry name" value="Pyr-dimer_DNA_glycosylase"/>
</dbReference>
<name>A0A9X4L4A5_9STAP</name>
<sequence>MQIFRISSDHKKSARFLDNRRLSKQVLELYQIIRVCLAKLNLVDVNSNYIKHPIVAHVYNNGEPYIIDTFKILECMNEEHIRRGGKRSVDFKNDIARLREIVYKKEYQKYFSHEKLPPFYVFGDYKVHGEDAFELYQTLLFNKWKKDKIPPRCGIKKGTDKYDTTLSN</sequence>
<comment type="caution">
    <text evidence="1">The sequence shown here is derived from an EMBL/GenBank/DDBJ whole genome shotgun (WGS) entry which is preliminary data.</text>
</comment>
<dbReference type="AlphaFoldDB" id="A0A9X4L4A5"/>
<dbReference type="RefSeq" id="WP_002508220.1">
    <property type="nucleotide sequence ID" value="NZ_CP013114.1"/>
</dbReference>
<dbReference type="Pfam" id="PF03013">
    <property type="entry name" value="Pyr_excise"/>
    <property type="match status" value="1"/>
</dbReference>
<keyword evidence="2" id="KW-1185">Reference proteome</keyword>
<protein>
    <submittedName>
        <fullName evidence="1">Pyrimidine dimer DNA glycosylase/endonuclease V</fullName>
    </submittedName>
</protein>
<dbReference type="Proteomes" id="UP001152422">
    <property type="component" value="Unassembled WGS sequence"/>
</dbReference>